<dbReference type="InterPro" id="IPR027417">
    <property type="entry name" value="P-loop_NTPase"/>
</dbReference>
<dbReference type="Gene3D" id="3.40.50.300">
    <property type="entry name" value="P-loop containing nucleotide triphosphate hydrolases"/>
    <property type="match status" value="1"/>
</dbReference>
<protein>
    <submittedName>
        <fullName evidence="1">Uncharacterized protein</fullName>
    </submittedName>
</protein>
<dbReference type="AlphaFoldDB" id="A0A1F6EF52"/>
<reference evidence="1 2" key="1">
    <citation type="journal article" date="2016" name="Nat. Commun.">
        <title>Thousands of microbial genomes shed light on interconnected biogeochemical processes in an aquifer system.</title>
        <authorList>
            <person name="Anantharaman K."/>
            <person name="Brown C.T."/>
            <person name="Hug L.A."/>
            <person name="Sharon I."/>
            <person name="Castelle C.J."/>
            <person name="Probst A.J."/>
            <person name="Thomas B.C."/>
            <person name="Singh A."/>
            <person name="Wilkins M.J."/>
            <person name="Karaoz U."/>
            <person name="Brodie E.L."/>
            <person name="Williams K.H."/>
            <person name="Hubbard S.S."/>
            <person name="Banfield J.F."/>
        </authorList>
    </citation>
    <scope>NUCLEOTIDE SEQUENCE [LARGE SCALE GENOMIC DNA]</scope>
</reference>
<sequence>MVRVVKSCLWRLVPCAGIDVSPQVEDHLDPKHYDIVIDTTSLSPDETFKRVVDELRAKLV</sequence>
<evidence type="ECO:0000313" key="1">
    <source>
        <dbReference type="EMBL" id="OGG72270.1"/>
    </source>
</evidence>
<evidence type="ECO:0000313" key="2">
    <source>
        <dbReference type="Proteomes" id="UP000178392"/>
    </source>
</evidence>
<dbReference type="Proteomes" id="UP000178392">
    <property type="component" value="Unassembled WGS sequence"/>
</dbReference>
<organism evidence="1 2">
    <name type="scientific">Candidatus Kaiserbacteria bacterium RIFCSPHIGHO2_12_FULL_56_13</name>
    <dbReference type="NCBI Taxonomy" id="1798505"/>
    <lineage>
        <taxon>Bacteria</taxon>
        <taxon>Candidatus Kaiseribacteriota</taxon>
    </lineage>
</organism>
<accession>A0A1F6EF52</accession>
<dbReference type="EMBL" id="MFLS01000009">
    <property type="protein sequence ID" value="OGG72270.1"/>
    <property type="molecule type" value="Genomic_DNA"/>
</dbReference>
<comment type="caution">
    <text evidence="1">The sequence shown here is derived from an EMBL/GenBank/DDBJ whole genome shotgun (WGS) entry which is preliminary data.</text>
</comment>
<proteinExistence type="predicted"/>
<name>A0A1F6EF52_9BACT</name>
<gene>
    <name evidence="1" type="ORF">A3E65_02030</name>
</gene>